<sequence length="309" mass="32901">MTLSTPRFSRAGRLGELALWSSAAMVVLTAHIAAAAVLLRQEPDAPAEPGPPAAIMIELAAEPEAADTEENQVATEEVDSEEVASRQLEPAEEPLAEPLPDPVEPPPPEEVAEPIEPEPEPVEPEPQPEPEPEITKTVPEPPPEPVEEIDPLEEQMIAALENVEVPLPVSRPPPPPEPKKQPPKRVQKQPQASKASQQAKLQAKPSERTAANQTTTGSSQPSVTPAKWKSRVQAKIARNARRCPGNDTGTAAVRFSFDGNGNITNVSLSRSSGNSAIDSYIVAAVRRASPIPAPPAGVPSYLDQGLRCE</sequence>
<feature type="region of interest" description="Disordered" evidence="5">
    <location>
        <begin position="58"/>
        <end position="245"/>
    </location>
</feature>
<organism evidence="7 8">
    <name type="scientific">Pseudorhizobium halotolerans</name>
    <dbReference type="NCBI Taxonomy" id="1233081"/>
    <lineage>
        <taxon>Bacteria</taxon>
        <taxon>Pseudomonadati</taxon>
        <taxon>Pseudomonadota</taxon>
        <taxon>Alphaproteobacteria</taxon>
        <taxon>Hyphomicrobiales</taxon>
        <taxon>Rhizobiaceae</taxon>
        <taxon>Rhizobium/Agrobacterium group</taxon>
        <taxon>Pseudorhizobium</taxon>
    </lineage>
</organism>
<evidence type="ECO:0000256" key="4">
    <source>
        <dbReference type="ARBA" id="ARBA00023136"/>
    </source>
</evidence>
<protein>
    <submittedName>
        <fullName evidence="7">Energy transducer TonB</fullName>
    </submittedName>
</protein>
<comment type="caution">
    <text evidence="7">The sequence shown here is derived from an EMBL/GenBank/DDBJ whole genome shotgun (WGS) entry which is preliminary data.</text>
</comment>
<proteinExistence type="predicted"/>
<feature type="compositionally biased region" description="Acidic residues" evidence="5">
    <location>
        <begin position="110"/>
        <end position="132"/>
    </location>
</feature>
<comment type="subcellular location">
    <subcellularLocation>
        <location evidence="1">Membrane</location>
        <topology evidence="1">Single-pass membrane protein</topology>
    </subcellularLocation>
</comment>
<evidence type="ECO:0000256" key="3">
    <source>
        <dbReference type="ARBA" id="ARBA00022989"/>
    </source>
</evidence>
<dbReference type="SUPFAM" id="SSF74653">
    <property type="entry name" value="TolA/TonB C-terminal domain"/>
    <property type="match status" value="1"/>
</dbReference>
<feature type="compositionally biased region" description="Polar residues" evidence="5">
    <location>
        <begin position="209"/>
        <end position="223"/>
    </location>
</feature>
<gene>
    <name evidence="7" type="ORF">RHAB21_03973</name>
</gene>
<evidence type="ECO:0000256" key="5">
    <source>
        <dbReference type="SAM" id="MobiDB-lite"/>
    </source>
</evidence>
<keyword evidence="2" id="KW-0812">Transmembrane</keyword>
<dbReference type="Gene3D" id="3.30.1150.10">
    <property type="match status" value="1"/>
</dbReference>
<accession>A0ABM8PUD3</accession>
<feature type="domain" description="TonB C-terminal" evidence="6">
    <location>
        <begin position="223"/>
        <end position="309"/>
    </location>
</feature>
<name>A0ABM8PUD3_9HYPH</name>
<reference evidence="7 8" key="1">
    <citation type="submission" date="2020-11" db="EMBL/GenBank/DDBJ databases">
        <authorList>
            <person name="Lassalle F."/>
        </authorList>
    </citation>
    <scope>NUCLEOTIDE SEQUENCE [LARGE SCALE GENOMIC DNA]</scope>
    <source>
        <strain evidence="7 8">AB21</strain>
    </source>
</reference>
<evidence type="ECO:0000256" key="1">
    <source>
        <dbReference type="ARBA" id="ARBA00004167"/>
    </source>
</evidence>
<evidence type="ECO:0000313" key="8">
    <source>
        <dbReference type="Proteomes" id="UP000601041"/>
    </source>
</evidence>
<dbReference type="Proteomes" id="UP000601041">
    <property type="component" value="Unassembled WGS sequence"/>
</dbReference>
<dbReference type="InterPro" id="IPR037682">
    <property type="entry name" value="TonB_C"/>
</dbReference>
<keyword evidence="8" id="KW-1185">Reference proteome</keyword>
<dbReference type="Pfam" id="PF13103">
    <property type="entry name" value="TonB_2"/>
    <property type="match status" value="1"/>
</dbReference>
<dbReference type="PROSITE" id="PS52015">
    <property type="entry name" value="TONB_CTD"/>
    <property type="match status" value="1"/>
</dbReference>
<evidence type="ECO:0000259" key="6">
    <source>
        <dbReference type="PROSITE" id="PS52015"/>
    </source>
</evidence>
<dbReference type="RefSeq" id="WP_244665835.1">
    <property type="nucleotide sequence ID" value="NZ_CABFWE030000011.1"/>
</dbReference>
<keyword evidence="3" id="KW-1133">Transmembrane helix</keyword>
<evidence type="ECO:0000256" key="2">
    <source>
        <dbReference type="ARBA" id="ARBA00022692"/>
    </source>
</evidence>
<dbReference type="NCBIfam" id="TIGR01352">
    <property type="entry name" value="tonB_Cterm"/>
    <property type="match status" value="1"/>
</dbReference>
<evidence type="ECO:0000313" key="7">
    <source>
        <dbReference type="EMBL" id="CAD7048942.1"/>
    </source>
</evidence>
<feature type="compositionally biased region" description="Pro residues" evidence="5">
    <location>
        <begin position="97"/>
        <end position="109"/>
    </location>
</feature>
<feature type="compositionally biased region" description="Low complexity" evidence="5">
    <location>
        <begin position="188"/>
        <end position="204"/>
    </location>
</feature>
<dbReference type="EMBL" id="CABFWE030000011">
    <property type="protein sequence ID" value="CAD7048942.1"/>
    <property type="molecule type" value="Genomic_DNA"/>
</dbReference>
<keyword evidence="4" id="KW-0472">Membrane</keyword>
<feature type="compositionally biased region" description="Acidic residues" evidence="5">
    <location>
        <begin position="64"/>
        <end position="82"/>
    </location>
</feature>
<dbReference type="InterPro" id="IPR006260">
    <property type="entry name" value="TonB/TolA_C"/>
</dbReference>